<keyword evidence="2" id="KW-0548">Nucleotidyltransferase</keyword>
<dbReference type="SUPFAM" id="SSF56672">
    <property type="entry name" value="DNA/RNA polymerases"/>
    <property type="match status" value="1"/>
</dbReference>
<organism evidence="2 3">
    <name type="scientific">Araneus ventricosus</name>
    <name type="common">Orbweaver spider</name>
    <name type="synonym">Epeira ventricosa</name>
    <dbReference type="NCBI Taxonomy" id="182803"/>
    <lineage>
        <taxon>Eukaryota</taxon>
        <taxon>Metazoa</taxon>
        <taxon>Ecdysozoa</taxon>
        <taxon>Arthropoda</taxon>
        <taxon>Chelicerata</taxon>
        <taxon>Arachnida</taxon>
        <taxon>Araneae</taxon>
        <taxon>Araneomorphae</taxon>
        <taxon>Entelegynae</taxon>
        <taxon>Araneoidea</taxon>
        <taxon>Araneidae</taxon>
        <taxon>Araneus</taxon>
    </lineage>
</organism>
<comment type="caution">
    <text evidence="2">The sequence shown here is derived from an EMBL/GenBank/DDBJ whole genome shotgun (WGS) entry which is preliminary data.</text>
</comment>
<evidence type="ECO:0000313" key="2">
    <source>
        <dbReference type="EMBL" id="GBM67574.1"/>
    </source>
</evidence>
<reference evidence="2 3" key="1">
    <citation type="journal article" date="2019" name="Sci. Rep.">
        <title>Orb-weaving spider Araneus ventricosus genome elucidates the spidroin gene catalogue.</title>
        <authorList>
            <person name="Kono N."/>
            <person name="Nakamura H."/>
            <person name="Ohtoshi R."/>
            <person name="Moran D.A.P."/>
            <person name="Shinohara A."/>
            <person name="Yoshida Y."/>
            <person name="Fujiwara M."/>
            <person name="Mori M."/>
            <person name="Tomita M."/>
            <person name="Arakawa K."/>
        </authorList>
    </citation>
    <scope>NUCLEOTIDE SEQUENCE [LARGE SCALE GENOMIC DNA]</scope>
</reference>
<evidence type="ECO:0000259" key="1">
    <source>
        <dbReference type="PROSITE" id="PS50878"/>
    </source>
</evidence>
<keyword evidence="2" id="KW-0808">Transferase</keyword>
<dbReference type="OrthoDB" id="6433823at2759"/>
<proteinExistence type="predicted"/>
<dbReference type="GO" id="GO:0003964">
    <property type="term" value="F:RNA-directed DNA polymerase activity"/>
    <property type="evidence" value="ECO:0007669"/>
    <property type="project" value="UniProtKB-KW"/>
</dbReference>
<dbReference type="InterPro" id="IPR052560">
    <property type="entry name" value="RdDP_mobile_element"/>
</dbReference>
<dbReference type="PANTHER" id="PTHR36688">
    <property type="entry name" value="ENDO/EXONUCLEASE/PHOSPHATASE DOMAIN-CONTAINING PROTEIN"/>
    <property type="match status" value="1"/>
</dbReference>
<accession>A0A4Y2HQ85</accession>
<dbReference type="InterPro" id="IPR000477">
    <property type="entry name" value="RT_dom"/>
</dbReference>
<dbReference type="PANTHER" id="PTHR36688:SF1">
    <property type="entry name" value="ENDONUCLEASE_EXONUCLEASE_PHOSPHATASE DOMAIN-CONTAINING PROTEIN"/>
    <property type="match status" value="1"/>
</dbReference>
<gene>
    <name evidence="2" type="primary">X-elementORF2_624</name>
    <name evidence="2" type="ORF">AVEN_258730_1</name>
</gene>
<keyword evidence="3" id="KW-1185">Reference proteome</keyword>
<feature type="domain" description="Reverse transcriptase" evidence="1">
    <location>
        <begin position="95"/>
        <end position="366"/>
    </location>
</feature>
<sequence>MLGSYSGQTISVLNSDGQVISDAKAIADTLGKAFAAVSSEESYPRSFVNLKKQEETKTINFTSFPEEAYNADFTFQEFKNSLNESHPSSPGRLNRIWNEQVYPVTWGKAIIVPIFKVGKDPQDPTNYRPIALTSFLSKLMEKMVNKRLVYILEKKGLLSKFQSGFRYGRGTQDNVLQLETAIREAFVTKKHLVSVLFDMEKAYDRSWRYGILKDMYNMGFRGKLPIFIKNFLQTRTFQVRVGDILSEEFIQKEGVPQGSVLSVVLFVIKINGIIHQLPPYVHGSLFVDDFQIYCASTDMSFIERQIQAAIKQITEWADRNGFVLSVSKTNCVHFCRRRGLHPDPEISLNGSVIPVVREAKFLGIIFDSRLTFKSHILYLKRKWDIDLNLLKILSSRTWG</sequence>
<dbReference type="EMBL" id="BGPR01259662">
    <property type="protein sequence ID" value="GBM67574.1"/>
    <property type="molecule type" value="Genomic_DNA"/>
</dbReference>
<dbReference type="PROSITE" id="PS50878">
    <property type="entry name" value="RT_POL"/>
    <property type="match status" value="1"/>
</dbReference>
<name>A0A4Y2HQ85_ARAVE</name>
<dbReference type="InterPro" id="IPR043502">
    <property type="entry name" value="DNA/RNA_pol_sf"/>
</dbReference>
<feature type="non-terminal residue" evidence="2">
    <location>
        <position position="399"/>
    </location>
</feature>
<protein>
    <submittedName>
        <fullName evidence="2">Putative RNA-directed DNA polymerase from transposon X-element</fullName>
    </submittedName>
</protein>
<dbReference type="AlphaFoldDB" id="A0A4Y2HQ85"/>
<dbReference type="CDD" id="cd01650">
    <property type="entry name" value="RT_nLTR_like"/>
    <property type="match status" value="1"/>
</dbReference>
<evidence type="ECO:0000313" key="3">
    <source>
        <dbReference type="Proteomes" id="UP000499080"/>
    </source>
</evidence>
<dbReference type="Pfam" id="PF00078">
    <property type="entry name" value="RVT_1"/>
    <property type="match status" value="1"/>
</dbReference>
<keyword evidence="2" id="KW-0695">RNA-directed DNA polymerase</keyword>
<dbReference type="Proteomes" id="UP000499080">
    <property type="component" value="Unassembled WGS sequence"/>
</dbReference>